<dbReference type="Pfam" id="PF01420">
    <property type="entry name" value="Methylase_S"/>
    <property type="match status" value="2"/>
</dbReference>
<dbReference type="GeneID" id="45419988"/>
<evidence type="ECO:0000313" key="7">
    <source>
        <dbReference type="Proteomes" id="UP000014559"/>
    </source>
</evidence>
<keyword evidence="3" id="KW-0238">DNA-binding</keyword>
<sequence length="352" mass="40086">MEKVQLGTLVKITSGFAFKSNLFNTDKKGLPLIRIRDVVRGYSDTYYDGEYKAEYLIQKGDALIGMDGEFNLALWNSGKALLNQRVCKIQSIDERLDQNYLIRFLPKALKDIEDRTPFVTVKHLSVKDINNIQIPLPPLAEQRRIASILDQADELRQKRQQAIEKLDQLLQATFIDMFGDPVSNSKGWEVLKWRDALKIINGKNQKAVLDQNGIFPICGSGGVMGYANEWLTPAKSVIIGRKGNINKPILMFENFWNVDTAFGLVPNKDVLNADYLFWFCHFFNFEQLNKTVTIPSLTKSDLLNIDIPTPPLDKQLCFSNICDQTRILKSKMELKDLNLFSSLQNQAFNGTL</sequence>
<comment type="similarity">
    <text evidence="1">Belongs to the type-I restriction system S methylase family.</text>
</comment>
<dbReference type="PANTHER" id="PTHR30408">
    <property type="entry name" value="TYPE-1 RESTRICTION ENZYME ECOKI SPECIFICITY PROTEIN"/>
    <property type="match status" value="1"/>
</dbReference>
<dbReference type="InterPro" id="IPR044946">
    <property type="entry name" value="Restrct_endonuc_typeI_TRD_sf"/>
</dbReference>
<dbReference type="Gene3D" id="3.90.220.20">
    <property type="entry name" value="DNA methylase specificity domains"/>
    <property type="match status" value="2"/>
</dbReference>
<dbReference type="RefSeq" id="WP_016650958.1">
    <property type="nucleotide sequence ID" value="NZ_KE340374.1"/>
</dbReference>
<proteinExistence type="inferred from homology"/>
<dbReference type="InterPro" id="IPR052021">
    <property type="entry name" value="Type-I_RS_S_subunit"/>
</dbReference>
<evidence type="ECO:0000259" key="5">
    <source>
        <dbReference type="Pfam" id="PF01420"/>
    </source>
</evidence>
<protein>
    <submittedName>
        <fullName evidence="6">Type I restriction enzyme, S subunit</fullName>
    </submittedName>
</protein>
<feature type="coiled-coil region" evidence="4">
    <location>
        <begin position="145"/>
        <end position="172"/>
    </location>
</feature>
<dbReference type="GO" id="GO:0009307">
    <property type="term" value="P:DNA restriction-modification system"/>
    <property type="evidence" value="ECO:0007669"/>
    <property type="project" value="UniProtKB-KW"/>
</dbReference>
<evidence type="ECO:0000256" key="2">
    <source>
        <dbReference type="ARBA" id="ARBA00022747"/>
    </source>
</evidence>
<dbReference type="Proteomes" id="UP000014559">
    <property type="component" value="Unassembled WGS sequence"/>
</dbReference>
<dbReference type="AlphaFoldDB" id="S3U4J4"/>
<dbReference type="HOGENOM" id="CLU_021095_10_1_6"/>
<feature type="domain" description="Type I restriction modification DNA specificity" evidence="5">
    <location>
        <begin position="186"/>
        <end position="315"/>
    </location>
</feature>
<dbReference type="CDD" id="cd17257">
    <property type="entry name" value="RMtype1_S_EcoBI-TRD1-CR1_like"/>
    <property type="match status" value="1"/>
</dbReference>
<comment type="caution">
    <text evidence="6">The sequence shown here is derived from an EMBL/GenBank/DDBJ whole genome shotgun (WGS) entry which is preliminary data.</text>
</comment>
<name>S3U4J4_9GAMM</name>
<dbReference type="GO" id="GO:0003677">
    <property type="term" value="F:DNA binding"/>
    <property type="evidence" value="ECO:0007669"/>
    <property type="project" value="UniProtKB-KW"/>
</dbReference>
<dbReference type="SUPFAM" id="SSF116734">
    <property type="entry name" value="DNA methylase specificity domain"/>
    <property type="match status" value="2"/>
</dbReference>
<organism evidence="6 7">
    <name type="scientific">Acinetobacter colistiniresistens</name>
    <dbReference type="NCBI Taxonomy" id="280145"/>
    <lineage>
        <taxon>Bacteria</taxon>
        <taxon>Pseudomonadati</taxon>
        <taxon>Pseudomonadota</taxon>
        <taxon>Gammaproteobacteria</taxon>
        <taxon>Moraxellales</taxon>
        <taxon>Moraxellaceae</taxon>
        <taxon>Acinetobacter</taxon>
    </lineage>
</organism>
<accession>S3U4J4</accession>
<evidence type="ECO:0000256" key="4">
    <source>
        <dbReference type="SAM" id="Coils"/>
    </source>
</evidence>
<keyword evidence="2" id="KW-0680">Restriction system</keyword>
<dbReference type="PANTHER" id="PTHR30408:SF12">
    <property type="entry name" value="TYPE I RESTRICTION ENZYME MJAVIII SPECIFICITY SUBUNIT"/>
    <property type="match status" value="1"/>
</dbReference>
<evidence type="ECO:0000256" key="1">
    <source>
        <dbReference type="ARBA" id="ARBA00010923"/>
    </source>
</evidence>
<keyword evidence="4" id="KW-0175">Coiled coil</keyword>
<dbReference type="PATRIC" id="fig|1217696.3.peg.7"/>
<evidence type="ECO:0000256" key="3">
    <source>
        <dbReference type="ARBA" id="ARBA00023125"/>
    </source>
</evidence>
<gene>
    <name evidence="6" type="ORF">F907_00009</name>
</gene>
<dbReference type="EMBL" id="ATGK01000001">
    <property type="protein sequence ID" value="EPG42785.1"/>
    <property type="molecule type" value="Genomic_DNA"/>
</dbReference>
<reference evidence="6 7" key="1">
    <citation type="submission" date="2013-06" db="EMBL/GenBank/DDBJ databases">
        <title>The Genome Sequence of Acinetobacter sp. NIPH 2036.</title>
        <authorList>
            <consortium name="The Broad Institute Genome Sequencing Platform"/>
            <consortium name="The Broad Institute Genome Sequencing Center for Infectious Disease"/>
            <person name="Cerqueira G."/>
            <person name="Feldgarden M."/>
            <person name="Courvalin P."/>
            <person name="Perichon B."/>
            <person name="Grillot-Courvalin C."/>
            <person name="Clermont D."/>
            <person name="Rocha E."/>
            <person name="Yoon E.-J."/>
            <person name="Nemec A."/>
            <person name="Young S.K."/>
            <person name="Zeng Q."/>
            <person name="Gargeya S."/>
            <person name="Fitzgerald M."/>
            <person name="Abouelleil A."/>
            <person name="Alvarado L."/>
            <person name="Berlin A.M."/>
            <person name="Chapman S.B."/>
            <person name="Dewar J."/>
            <person name="Goldberg J."/>
            <person name="Griggs A."/>
            <person name="Gujja S."/>
            <person name="Hansen M."/>
            <person name="Howarth C."/>
            <person name="Imamovic A."/>
            <person name="Larimer J."/>
            <person name="McCowan C."/>
            <person name="Murphy C."/>
            <person name="Pearson M."/>
            <person name="Priest M."/>
            <person name="Roberts A."/>
            <person name="Saif S."/>
            <person name="Shea T."/>
            <person name="Sykes S."/>
            <person name="Wortman J."/>
            <person name="Nusbaum C."/>
            <person name="Birren B."/>
        </authorList>
    </citation>
    <scope>NUCLEOTIDE SEQUENCE [LARGE SCALE GENOMIC DNA]</scope>
    <source>
        <strain evidence="6 7">NIPH 2036</strain>
    </source>
</reference>
<evidence type="ECO:0000313" key="6">
    <source>
        <dbReference type="EMBL" id="EPG42785.1"/>
    </source>
</evidence>
<feature type="domain" description="Type I restriction modification DNA specificity" evidence="5">
    <location>
        <begin position="1"/>
        <end position="165"/>
    </location>
</feature>
<dbReference type="InterPro" id="IPR000055">
    <property type="entry name" value="Restrct_endonuc_typeI_TRD"/>
</dbReference>